<sequence>MTAMLRTGTVANLLSLEDFMISRNPPLASALLSVLFAMTAPAGIAAGGARPVAVEFSHTPAPQTDDERLITYTRSVAQIKFANGKSRAYPLTYVTLFKNTDLVSSVKGRKYAAGQIYDFQMNPVLEPTGDRALAETPDGNTLLTVGGKLFLTTNWEYDDVLTDGREARKAQDWYARMPMPMTVSELTQDRKSGHLALKKQWPVDLSSVEGGWIFCNASQTPWNTHLAGEEDYDLFFLPTEKGYKKTQAGLKAMNEVYFRGQKQANPYRYGYHVELALGSDGSQRVVKHYQMGRGSWEMAQFAKDGRTAFYGDDGTYVGLFMFVGQRRNDPGAGGTLYAAKWLQTAPDGADGGSANIQWIRLGTASHGEIRALIESGIKAEDIFEIAMSEQPGFVPIRAGSAETVWLKLKPGMEQAAAFLETRRYAAYLGATTEFSKGEGVAIDHVGKKLYYAVSAIQGSMKANDGGPVDHIRLKENLAGATYTFELAVGQKDSEGQPIDSEYVPVRAYVEPALLGRSIAVDNLGNTADPEAIANPDNLFFSERMRTLFIGEDSTMHVNNFVWAYNVDTKKLARILSLPAGAEATGLKVIENLNGHAYILANDQHQGGDWAKGMSQDLKDRLLTRAAEKWGRNRHGVPHWRLEAQVGYIGGLPGF</sequence>
<comment type="caution">
    <text evidence="1">The sequence shown here is derived from an EMBL/GenBank/DDBJ whole genome shotgun (WGS) entry which is preliminary data.</text>
</comment>
<dbReference type="PANTHER" id="PTHR35399:SF2">
    <property type="entry name" value="DUF839 DOMAIN-CONTAINING PROTEIN"/>
    <property type="match status" value="1"/>
</dbReference>
<accession>A0ABV0EIS5</accession>
<reference evidence="1 2" key="1">
    <citation type="submission" date="2024-02" db="EMBL/GenBank/DDBJ databases">
        <title>New thermophilic sulfur-oxidizing bacteria from a hot springs of the Uzon caldera (Kamchatka, Russia).</title>
        <authorList>
            <person name="Dukat A.M."/>
            <person name="Elcheninov A.G."/>
            <person name="Frolov E.N."/>
        </authorList>
    </citation>
    <scope>NUCLEOTIDE SEQUENCE [LARGE SCALE GENOMIC DNA]</scope>
    <source>
        <strain evidence="1 2">AK1</strain>
    </source>
</reference>
<dbReference type="PANTHER" id="PTHR35399">
    <property type="entry name" value="SLR8030 PROTEIN"/>
    <property type="match status" value="1"/>
</dbReference>
<organism evidence="1 2">
    <name type="scientific">Thiobacter aerophilum</name>
    <dbReference type="NCBI Taxonomy" id="3121275"/>
    <lineage>
        <taxon>Bacteria</taxon>
        <taxon>Pseudomonadati</taxon>
        <taxon>Pseudomonadota</taxon>
        <taxon>Betaproteobacteria</taxon>
        <taxon>Burkholderiales</taxon>
        <taxon>Thiobacteraceae</taxon>
        <taxon>Thiobacter</taxon>
    </lineage>
</organism>
<dbReference type="InterPro" id="IPR008557">
    <property type="entry name" value="PhoX"/>
</dbReference>
<gene>
    <name evidence="1" type="ORF">V6E02_09355</name>
</gene>
<proteinExistence type="predicted"/>
<dbReference type="Pfam" id="PF05787">
    <property type="entry name" value="PhoX"/>
    <property type="match status" value="1"/>
</dbReference>
<evidence type="ECO:0000313" key="2">
    <source>
        <dbReference type="Proteomes" id="UP001482231"/>
    </source>
</evidence>
<protein>
    <submittedName>
        <fullName evidence="1">Alkaline phosphatase PhoX</fullName>
    </submittedName>
</protein>
<dbReference type="EMBL" id="JBAJEX010000007">
    <property type="protein sequence ID" value="MEO1767418.1"/>
    <property type="molecule type" value="Genomic_DNA"/>
</dbReference>
<dbReference type="Proteomes" id="UP001482231">
    <property type="component" value="Unassembled WGS sequence"/>
</dbReference>
<dbReference type="RefSeq" id="WP_347308529.1">
    <property type="nucleotide sequence ID" value="NZ_JBAJEX010000007.1"/>
</dbReference>
<evidence type="ECO:0000313" key="1">
    <source>
        <dbReference type="EMBL" id="MEO1767418.1"/>
    </source>
</evidence>
<keyword evidence="2" id="KW-1185">Reference proteome</keyword>
<name>A0ABV0EIS5_9BURK</name>